<dbReference type="EMBL" id="KL225649">
    <property type="protein sequence ID" value="KFM01247.1"/>
    <property type="molecule type" value="Genomic_DNA"/>
</dbReference>
<organism evidence="2 3">
    <name type="scientific">Aptenodytes forsteri</name>
    <name type="common">Emperor penguin</name>
    <dbReference type="NCBI Taxonomy" id="9233"/>
    <lineage>
        <taxon>Eukaryota</taxon>
        <taxon>Metazoa</taxon>
        <taxon>Chordata</taxon>
        <taxon>Craniata</taxon>
        <taxon>Vertebrata</taxon>
        <taxon>Euteleostomi</taxon>
        <taxon>Archelosauria</taxon>
        <taxon>Archosauria</taxon>
        <taxon>Dinosauria</taxon>
        <taxon>Saurischia</taxon>
        <taxon>Theropoda</taxon>
        <taxon>Coelurosauria</taxon>
        <taxon>Aves</taxon>
        <taxon>Neognathae</taxon>
        <taxon>Neoaves</taxon>
        <taxon>Aequornithes</taxon>
        <taxon>Sphenisciformes</taxon>
        <taxon>Spheniscidae</taxon>
        <taxon>Aptenodytes</taxon>
    </lineage>
</organism>
<evidence type="ECO:0000313" key="2">
    <source>
        <dbReference type="EMBL" id="KFM01247.1"/>
    </source>
</evidence>
<gene>
    <name evidence="2" type="ORF">AS27_14234</name>
</gene>
<keyword evidence="3" id="KW-1185">Reference proteome</keyword>
<accession>A0A087QJ43</accession>
<reference evidence="2 3" key="1">
    <citation type="submission" date="2014-04" db="EMBL/GenBank/DDBJ databases">
        <title>Genome evolution of avian class.</title>
        <authorList>
            <person name="Zhang G."/>
            <person name="Li C."/>
        </authorList>
    </citation>
    <scope>NUCLEOTIDE SEQUENCE [LARGE SCALE GENOMIC DNA]</scope>
    <source>
        <strain evidence="2">BGI_AS27</strain>
    </source>
</reference>
<proteinExistence type="predicted"/>
<dbReference type="Proteomes" id="UP000053286">
    <property type="component" value="Unassembled WGS sequence"/>
</dbReference>
<feature type="coiled-coil region" evidence="1">
    <location>
        <begin position="13"/>
        <end position="40"/>
    </location>
</feature>
<sequence>QREALLSRQKIQEQLLLQKQDKLKEQMQRQQEALKGFLNKQVSF</sequence>
<evidence type="ECO:0000313" key="3">
    <source>
        <dbReference type="Proteomes" id="UP000053286"/>
    </source>
</evidence>
<feature type="non-terminal residue" evidence="2">
    <location>
        <position position="1"/>
    </location>
</feature>
<evidence type="ECO:0000256" key="1">
    <source>
        <dbReference type="SAM" id="Coils"/>
    </source>
</evidence>
<name>A0A087QJ43_APTFO</name>
<dbReference type="AlphaFoldDB" id="A0A087QJ43"/>
<feature type="non-terminal residue" evidence="2">
    <location>
        <position position="44"/>
    </location>
</feature>
<protein>
    <submittedName>
        <fullName evidence="2">Centrosomal protein KIAA1731</fullName>
    </submittedName>
</protein>
<keyword evidence="1" id="KW-0175">Coiled coil</keyword>